<dbReference type="PROSITE" id="PS51833">
    <property type="entry name" value="HDOD"/>
    <property type="match status" value="1"/>
</dbReference>
<sequence>MLLLPIPASLPAWTEAFCDLPVPVLAGTQRALDALAQAEAERGDVDAHRIAEAVAQDPLMTLRIFASAARLATPAAREDRRGMPETVTAALLLLGIGPFFRSLGELPLAEAAVDPARCGIAGAPEGLATVLRRARRSANFALGFAVHRMDGDAAALQTAALLHDFAELLLWCHRPELADTLARRQAADPTLRSASAQQALLGIELTALEQALMRAWGLPELLRRMTDERQARDPQVRCVSLAVRIARHSTAGWDNAALPDDWTALGELLQLSPEAAEALVRDIDR</sequence>
<reference evidence="2 3" key="1">
    <citation type="submission" date="2020-08" db="EMBL/GenBank/DDBJ databases">
        <title>Aquariorum lacteus gen. nov., sp. nov., a new member of the family Comamonadaceae, isolated from freshwater aquarium.</title>
        <authorList>
            <person name="Chun S.-J."/>
        </authorList>
    </citation>
    <scope>NUCLEOTIDE SEQUENCE [LARGE SCALE GENOMIC DNA]</scope>
    <source>
        <strain evidence="2 3">SJAQ100</strain>
    </source>
</reference>
<dbReference type="InterPro" id="IPR052340">
    <property type="entry name" value="RNase_Y/CdgJ"/>
</dbReference>
<dbReference type="Pfam" id="PF08668">
    <property type="entry name" value="HDOD"/>
    <property type="match status" value="1"/>
</dbReference>
<dbReference type="Proteomes" id="UP000586093">
    <property type="component" value="Unassembled WGS sequence"/>
</dbReference>
<accession>A0A839HU57</accession>
<dbReference type="PANTHER" id="PTHR33525">
    <property type="match status" value="1"/>
</dbReference>
<evidence type="ECO:0000313" key="2">
    <source>
        <dbReference type="EMBL" id="MBB1163059.1"/>
    </source>
</evidence>
<evidence type="ECO:0000259" key="1">
    <source>
        <dbReference type="PROSITE" id="PS51833"/>
    </source>
</evidence>
<dbReference type="AlphaFoldDB" id="A0A839HU57"/>
<dbReference type="EMBL" id="JACIVI010000006">
    <property type="protein sequence ID" value="MBB1163059.1"/>
    <property type="molecule type" value="Genomic_DNA"/>
</dbReference>
<name>A0A839HU57_9BURK</name>
<dbReference type="PANTHER" id="PTHR33525:SF3">
    <property type="entry name" value="RIBONUCLEASE Y"/>
    <property type="match status" value="1"/>
</dbReference>
<dbReference type="RefSeq" id="WP_182665620.1">
    <property type="nucleotide sequence ID" value="NZ_JACIVI010000006.1"/>
</dbReference>
<keyword evidence="3" id="KW-1185">Reference proteome</keyword>
<comment type="caution">
    <text evidence="2">The sequence shown here is derived from an EMBL/GenBank/DDBJ whole genome shotgun (WGS) entry which is preliminary data.</text>
</comment>
<organism evidence="2 3">
    <name type="scientific">Aquariibacter albus</name>
    <dbReference type="NCBI Taxonomy" id="2759899"/>
    <lineage>
        <taxon>Bacteria</taxon>
        <taxon>Pseudomonadati</taxon>
        <taxon>Pseudomonadota</taxon>
        <taxon>Betaproteobacteria</taxon>
        <taxon>Burkholderiales</taxon>
        <taxon>Sphaerotilaceae</taxon>
        <taxon>Aquariibacter</taxon>
    </lineage>
</organism>
<feature type="domain" description="HDOD" evidence="1">
    <location>
        <begin position="22"/>
        <end position="232"/>
    </location>
</feature>
<dbReference type="InterPro" id="IPR013976">
    <property type="entry name" value="HDOD"/>
</dbReference>
<protein>
    <submittedName>
        <fullName evidence="2">HDOD domain-containing protein</fullName>
    </submittedName>
</protein>
<dbReference type="SUPFAM" id="SSF109604">
    <property type="entry name" value="HD-domain/PDEase-like"/>
    <property type="match status" value="1"/>
</dbReference>
<gene>
    <name evidence="2" type="ORF">H4F90_13885</name>
</gene>
<dbReference type="Gene3D" id="1.10.3210.10">
    <property type="entry name" value="Hypothetical protein af1432"/>
    <property type="match status" value="1"/>
</dbReference>
<evidence type="ECO:0000313" key="3">
    <source>
        <dbReference type="Proteomes" id="UP000586093"/>
    </source>
</evidence>
<proteinExistence type="predicted"/>